<organism evidence="3 4">
    <name type="scientific">Caballeronia sordidicola</name>
    <name type="common">Burkholderia sordidicola</name>
    <dbReference type="NCBI Taxonomy" id="196367"/>
    <lineage>
        <taxon>Bacteria</taxon>
        <taxon>Pseudomonadati</taxon>
        <taxon>Pseudomonadota</taxon>
        <taxon>Betaproteobacteria</taxon>
        <taxon>Burkholderiales</taxon>
        <taxon>Burkholderiaceae</taxon>
        <taxon>Caballeronia</taxon>
    </lineage>
</organism>
<dbReference type="RefSeq" id="WP_086383225.1">
    <property type="nucleotide sequence ID" value="NZ_NBTY01000192.1"/>
</dbReference>
<dbReference type="Proteomes" id="UP000194546">
    <property type="component" value="Unassembled WGS sequence"/>
</dbReference>
<dbReference type="Pfam" id="PF13663">
    <property type="entry name" value="DUF4148"/>
    <property type="match status" value="1"/>
</dbReference>
<dbReference type="AlphaFoldDB" id="A0A242M9V9"/>
<evidence type="ECO:0008006" key="5">
    <source>
        <dbReference type="Google" id="ProtNLM"/>
    </source>
</evidence>
<protein>
    <recommendedName>
        <fullName evidence="5">DUF4148 domain-containing protein</fullName>
    </recommendedName>
</protein>
<keyword evidence="2" id="KW-0732">Signal</keyword>
<feature type="region of interest" description="Disordered" evidence="1">
    <location>
        <begin position="40"/>
        <end position="78"/>
    </location>
</feature>
<name>A0A242M9V9_CABSO</name>
<sequence>MYSFTKKVLIAAALLVPIASFAQSFPKPITRSDINSQVAEAQQQGTLRQSKVHYPQATDMANGPRSADSAYGETSYGSSQASHVELGQGIAGLFKHH</sequence>
<evidence type="ECO:0000313" key="3">
    <source>
        <dbReference type="EMBL" id="OTP67692.1"/>
    </source>
</evidence>
<accession>A0A242M9V9</accession>
<comment type="caution">
    <text evidence="3">The sequence shown here is derived from an EMBL/GenBank/DDBJ whole genome shotgun (WGS) entry which is preliminary data.</text>
</comment>
<dbReference type="InterPro" id="IPR025421">
    <property type="entry name" value="DUF4148"/>
</dbReference>
<proteinExistence type="predicted"/>
<evidence type="ECO:0000313" key="4">
    <source>
        <dbReference type="Proteomes" id="UP000194546"/>
    </source>
</evidence>
<evidence type="ECO:0000256" key="1">
    <source>
        <dbReference type="SAM" id="MobiDB-lite"/>
    </source>
</evidence>
<dbReference type="EMBL" id="NBTY01000192">
    <property type="protein sequence ID" value="OTP67692.1"/>
    <property type="molecule type" value="Genomic_DNA"/>
</dbReference>
<gene>
    <name evidence="3" type="ORF">PAMC26510_30355</name>
</gene>
<feature type="signal peptide" evidence="2">
    <location>
        <begin position="1"/>
        <end position="22"/>
    </location>
</feature>
<feature type="compositionally biased region" description="Polar residues" evidence="1">
    <location>
        <begin position="40"/>
        <end position="49"/>
    </location>
</feature>
<feature type="chain" id="PRO_5012557499" description="DUF4148 domain-containing protein" evidence="2">
    <location>
        <begin position="23"/>
        <end position="97"/>
    </location>
</feature>
<reference evidence="3 4" key="1">
    <citation type="submission" date="2017-03" db="EMBL/GenBank/DDBJ databases">
        <title>Genome analysis of strain PAMC 26510.</title>
        <authorList>
            <person name="Oh H.-M."/>
            <person name="Yang J.-A."/>
        </authorList>
    </citation>
    <scope>NUCLEOTIDE SEQUENCE [LARGE SCALE GENOMIC DNA]</scope>
    <source>
        <strain evidence="3 4">PAMC 26510</strain>
    </source>
</reference>
<evidence type="ECO:0000256" key="2">
    <source>
        <dbReference type="SAM" id="SignalP"/>
    </source>
</evidence>